<dbReference type="GO" id="GO:0047545">
    <property type="term" value="F:(S)-2-hydroxyglutarate dehydrogenase activity"/>
    <property type="evidence" value="ECO:0007669"/>
    <property type="project" value="TreeGrafter"/>
</dbReference>
<evidence type="ECO:0000256" key="3">
    <source>
        <dbReference type="ARBA" id="ARBA00022827"/>
    </source>
</evidence>
<dbReference type="PANTHER" id="PTHR43104">
    <property type="entry name" value="L-2-HYDROXYGLUTARATE DEHYDROGENASE, MITOCHONDRIAL"/>
    <property type="match status" value="1"/>
</dbReference>
<accession>A0A0N1F7F6</accession>
<dbReference type="EMBL" id="LGSZ01000025">
    <property type="protein sequence ID" value="KPH81875.1"/>
    <property type="molecule type" value="Genomic_DNA"/>
</dbReference>
<protein>
    <submittedName>
        <fullName evidence="7">FAD-dependent oxidoreductase</fullName>
    </submittedName>
</protein>
<keyword evidence="4" id="KW-0560">Oxidoreductase</keyword>
<dbReference type="InterPro" id="IPR006076">
    <property type="entry name" value="FAD-dep_OxRdtase"/>
</dbReference>
<dbReference type="AlphaFoldDB" id="A0A0N1F7F6"/>
<dbReference type="PATRIC" id="fig|1526658.3.peg.5504"/>
<dbReference type="Pfam" id="PF01266">
    <property type="entry name" value="DAO"/>
    <property type="match status" value="1"/>
</dbReference>
<evidence type="ECO:0000259" key="6">
    <source>
        <dbReference type="Pfam" id="PF01266"/>
    </source>
</evidence>
<dbReference type="OrthoDB" id="9801699at2"/>
<keyword evidence="3" id="KW-0274">FAD</keyword>
<dbReference type="Proteomes" id="UP000037822">
    <property type="component" value="Unassembled WGS sequence"/>
</dbReference>
<comment type="caution">
    <text evidence="7">The sequence shown here is derived from an EMBL/GenBank/DDBJ whole genome shotgun (WGS) entry which is preliminary data.</text>
</comment>
<reference evidence="7 8" key="1">
    <citation type="submission" date="2015-07" db="EMBL/GenBank/DDBJ databases">
        <title>Whole genome sequencing of Bosea vaviloviae isolated from cave pool.</title>
        <authorList>
            <person name="Tan N.E.H."/>
            <person name="Lee Y.P."/>
            <person name="Gan H.M."/>
            <person name="Barton H."/>
            <person name="Savka M.A."/>
        </authorList>
    </citation>
    <scope>NUCLEOTIDE SEQUENCE [LARGE SCALE GENOMIC DNA]</scope>
    <source>
        <strain evidence="7 8">SD260</strain>
    </source>
</reference>
<evidence type="ECO:0000256" key="1">
    <source>
        <dbReference type="ARBA" id="ARBA00001974"/>
    </source>
</evidence>
<dbReference type="InterPro" id="IPR036188">
    <property type="entry name" value="FAD/NAD-bd_sf"/>
</dbReference>
<evidence type="ECO:0000256" key="5">
    <source>
        <dbReference type="ARBA" id="ARBA00037941"/>
    </source>
</evidence>
<organism evidence="7 8">
    <name type="scientific">Bosea vaviloviae</name>
    <dbReference type="NCBI Taxonomy" id="1526658"/>
    <lineage>
        <taxon>Bacteria</taxon>
        <taxon>Pseudomonadati</taxon>
        <taxon>Pseudomonadota</taxon>
        <taxon>Alphaproteobacteria</taxon>
        <taxon>Hyphomicrobiales</taxon>
        <taxon>Boseaceae</taxon>
        <taxon>Bosea</taxon>
    </lineage>
</organism>
<sequence>MHDIDCLVIGAGVVGLAVARALALAGREVVIAEAADGIGTQTSARNSEVIHAGIYYPPGSLKARVCVDGRKRLYAYLRERGLPHKACGKLIVATSATQKPALETIMARAQASGVDSLRWLDAAEAKAMEPEVRCEIALLSPETGVVDSHAFMLSLLGECEAAGGSLALNTPIAGWRREADGFSVDFGGEEPATYTVKTIVNSAGHGAPKLLGQLEGFPAEHVPVQHYAKGNYFALLGKQPFSHLVYPVPEAAGLGIHATIDMGGRVKFGPDVEWVDDDQDLIVDPQRAEKFYAAIRTYWPALPDAALVADYAGIRPKLHGPTEPMPDFRIDGPDVHGVAGLVNLLGIESPGLTSSLAIAEIVAERLAA</sequence>
<comment type="similarity">
    <text evidence="5">Belongs to the L2HGDH family.</text>
</comment>
<proteinExistence type="inferred from homology"/>
<gene>
    <name evidence="7" type="ORF">AE618_05565</name>
</gene>
<evidence type="ECO:0000256" key="2">
    <source>
        <dbReference type="ARBA" id="ARBA00022630"/>
    </source>
</evidence>
<dbReference type="PANTHER" id="PTHR43104:SF4">
    <property type="entry name" value="L-2-HYDROXYGLUTARATE DEHYDROGENASE, MITOCHONDRIAL"/>
    <property type="match status" value="1"/>
</dbReference>
<evidence type="ECO:0000256" key="4">
    <source>
        <dbReference type="ARBA" id="ARBA00023002"/>
    </source>
</evidence>
<dbReference type="SUPFAM" id="SSF54373">
    <property type="entry name" value="FAD-linked reductases, C-terminal domain"/>
    <property type="match status" value="1"/>
</dbReference>
<evidence type="ECO:0000313" key="7">
    <source>
        <dbReference type="EMBL" id="KPH81875.1"/>
    </source>
</evidence>
<dbReference type="RefSeq" id="WP_054208059.1">
    <property type="nucleotide sequence ID" value="NZ_LGSZ01000025.1"/>
</dbReference>
<dbReference type="SUPFAM" id="SSF51905">
    <property type="entry name" value="FAD/NAD(P)-binding domain"/>
    <property type="match status" value="1"/>
</dbReference>
<keyword evidence="2" id="KW-0285">Flavoprotein</keyword>
<keyword evidence="8" id="KW-1185">Reference proteome</keyword>
<dbReference type="Gene3D" id="3.30.9.10">
    <property type="entry name" value="D-Amino Acid Oxidase, subunit A, domain 2"/>
    <property type="match status" value="1"/>
</dbReference>
<dbReference type="Gene3D" id="3.50.50.60">
    <property type="entry name" value="FAD/NAD(P)-binding domain"/>
    <property type="match status" value="1"/>
</dbReference>
<comment type="cofactor">
    <cofactor evidence="1">
        <name>FAD</name>
        <dbReference type="ChEBI" id="CHEBI:57692"/>
    </cofactor>
</comment>
<name>A0A0N1F7F6_9HYPH</name>
<feature type="domain" description="FAD dependent oxidoreductase" evidence="6">
    <location>
        <begin position="5"/>
        <end position="365"/>
    </location>
</feature>
<evidence type="ECO:0000313" key="8">
    <source>
        <dbReference type="Proteomes" id="UP000037822"/>
    </source>
</evidence>